<organism evidence="1 2">
    <name type="scientific">Agrocybe pediades</name>
    <dbReference type="NCBI Taxonomy" id="84607"/>
    <lineage>
        <taxon>Eukaryota</taxon>
        <taxon>Fungi</taxon>
        <taxon>Dikarya</taxon>
        <taxon>Basidiomycota</taxon>
        <taxon>Agaricomycotina</taxon>
        <taxon>Agaricomycetes</taxon>
        <taxon>Agaricomycetidae</taxon>
        <taxon>Agaricales</taxon>
        <taxon>Agaricineae</taxon>
        <taxon>Strophariaceae</taxon>
        <taxon>Agrocybe</taxon>
    </lineage>
</organism>
<dbReference type="Gene3D" id="3.80.10.10">
    <property type="entry name" value="Ribonuclease Inhibitor"/>
    <property type="match status" value="1"/>
</dbReference>
<proteinExistence type="predicted"/>
<accession>A0A8H4R2W8</accession>
<gene>
    <name evidence="1" type="ORF">D9613_009604</name>
</gene>
<keyword evidence="2" id="KW-1185">Reference proteome</keyword>
<comment type="caution">
    <text evidence="1">The sequence shown here is derived from an EMBL/GenBank/DDBJ whole genome shotgun (WGS) entry which is preliminary data.</text>
</comment>
<name>A0A8H4R2W8_9AGAR</name>
<reference evidence="1 2" key="1">
    <citation type="submission" date="2019-12" db="EMBL/GenBank/DDBJ databases">
        <authorList>
            <person name="Floudas D."/>
            <person name="Bentzer J."/>
            <person name="Ahren D."/>
            <person name="Johansson T."/>
            <person name="Persson P."/>
            <person name="Tunlid A."/>
        </authorList>
    </citation>
    <scope>NUCLEOTIDE SEQUENCE [LARGE SCALE GENOMIC DNA]</scope>
    <source>
        <strain evidence="1 2">CBS 102.39</strain>
    </source>
</reference>
<evidence type="ECO:0000313" key="1">
    <source>
        <dbReference type="EMBL" id="KAF4622247.1"/>
    </source>
</evidence>
<dbReference type="Proteomes" id="UP000521872">
    <property type="component" value="Unassembled WGS sequence"/>
</dbReference>
<dbReference type="AlphaFoldDB" id="A0A8H4R2W8"/>
<evidence type="ECO:0000313" key="2">
    <source>
        <dbReference type="Proteomes" id="UP000521872"/>
    </source>
</evidence>
<sequence>MTLVHAPPLVIWPHPRKKRTHPTLKNTHSNLLAQCSCTRIGCSTGVYRRQPTTHGVYGTIGTFIYCLGRCDKIRCCPQVIDCASYNALHIPHLTAHSYASISPRLSFMTDSSSPRLPLELIRPIMERVEDRRALYLLSFTCRLFQYDAERLLYAAVIDLDFNHEEPLRQESFLRSINGAERLGPLVKIYSVVSIFSRDHAVRWNLLRSALKKMINLKILHFGEQNRKPAGDLILHAPFQLKKLSWHSENDDEIMRIILHQQKDLRVLHLMCKERTKPYDVATCPNLNSLVGNRHTISAFLPGRAVVNLSWLPDFSTSDPGSIKGMEMEFSRIKVLSLGGYLSRPSLMLIAHVLQSVEVLQLVAWAQEEECAIKNLPSLRELVLSTQWREANATRSRHRELVMGLFRDSRTLERVDVSYVGESTYDRWIRGSSRAKICSSFEVLGRFCF</sequence>
<evidence type="ECO:0008006" key="3">
    <source>
        <dbReference type="Google" id="ProtNLM"/>
    </source>
</evidence>
<dbReference type="InterPro" id="IPR032675">
    <property type="entry name" value="LRR_dom_sf"/>
</dbReference>
<protein>
    <recommendedName>
        <fullName evidence="3">F-box domain-containing protein</fullName>
    </recommendedName>
</protein>
<dbReference type="SUPFAM" id="SSF52058">
    <property type="entry name" value="L domain-like"/>
    <property type="match status" value="1"/>
</dbReference>
<dbReference type="EMBL" id="JAACJL010000002">
    <property type="protein sequence ID" value="KAF4622247.1"/>
    <property type="molecule type" value="Genomic_DNA"/>
</dbReference>